<organism evidence="1 2">
    <name type="scientific">Ficus carica</name>
    <name type="common">Common fig</name>
    <dbReference type="NCBI Taxonomy" id="3494"/>
    <lineage>
        <taxon>Eukaryota</taxon>
        <taxon>Viridiplantae</taxon>
        <taxon>Streptophyta</taxon>
        <taxon>Embryophyta</taxon>
        <taxon>Tracheophyta</taxon>
        <taxon>Spermatophyta</taxon>
        <taxon>Magnoliopsida</taxon>
        <taxon>eudicotyledons</taxon>
        <taxon>Gunneridae</taxon>
        <taxon>Pentapetalae</taxon>
        <taxon>rosids</taxon>
        <taxon>fabids</taxon>
        <taxon>Rosales</taxon>
        <taxon>Moraceae</taxon>
        <taxon>Ficeae</taxon>
        <taxon>Ficus</taxon>
    </lineage>
</organism>
<reference evidence="1" key="1">
    <citation type="submission" date="2023-07" db="EMBL/GenBank/DDBJ databases">
        <title>draft genome sequence of fig (Ficus carica).</title>
        <authorList>
            <person name="Takahashi T."/>
            <person name="Nishimura K."/>
        </authorList>
    </citation>
    <scope>NUCLEOTIDE SEQUENCE</scope>
</reference>
<gene>
    <name evidence="1" type="ORF">TIFTF001_005716</name>
</gene>
<dbReference type="Proteomes" id="UP001187192">
    <property type="component" value="Unassembled WGS sequence"/>
</dbReference>
<accession>A0AA87ZYV5</accession>
<protein>
    <submittedName>
        <fullName evidence="1">Uncharacterized protein</fullName>
    </submittedName>
</protein>
<dbReference type="EMBL" id="BTGU01000005">
    <property type="protein sequence ID" value="GMN36043.1"/>
    <property type="molecule type" value="Genomic_DNA"/>
</dbReference>
<keyword evidence="2" id="KW-1185">Reference proteome</keyword>
<dbReference type="AlphaFoldDB" id="A0AA87ZYV5"/>
<sequence>MASRVWRQHIGDRVDGFGAPHWRPIFVKGCEGPRFVVRRAGGDLVRIFIDGPRPGCLVSALLGEGSVRKRDSLWRLASNMGGFGVGPMGEREGREEREEG</sequence>
<comment type="caution">
    <text evidence="1">The sequence shown here is derived from an EMBL/GenBank/DDBJ whole genome shotgun (WGS) entry which is preliminary data.</text>
</comment>
<evidence type="ECO:0000313" key="1">
    <source>
        <dbReference type="EMBL" id="GMN36043.1"/>
    </source>
</evidence>
<proteinExistence type="predicted"/>
<name>A0AA87ZYV5_FICCA</name>
<evidence type="ECO:0000313" key="2">
    <source>
        <dbReference type="Proteomes" id="UP001187192"/>
    </source>
</evidence>